<dbReference type="HAMAP" id="MF_00473">
    <property type="entry name" value="G6P_isomerase"/>
    <property type="match status" value="1"/>
</dbReference>
<comment type="subcellular location">
    <subcellularLocation>
        <location evidence="7">Cytoplasm</location>
    </subcellularLocation>
</comment>
<keyword evidence="4 7" id="KW-0324">Glycolysis</keyword>
<dbReference type="PANTHER" id="PTHR11469:SF1">
    <property type="entry name" value="GLUCOSE-6-PHOSPHATE ISOMERASE"/>
    <property type="match status" value="1"/>
</dbReference>
<comment type="catalytic activity">
    <reaction evidence="6 7 8">
        <text>alpha-D-glucose 6-phosphate = beta-D-fructose 6-phosphate</text>
        <dbReference type="Rhea" id="RHEA:11816"/>
        <dbReference type="ChEBI" id="CHEBI:57634"/>
        <dbReference type="ChEBI" id="CHEBI:58225"/>
        <dbReference type="EC" id="5.3.1.9"/>
    </reaction>
</comment>
<dbReference type="InterPro" id="IPR046348">
    <property type="entry name" value="SIS_dom_sf"/>
</dbReference>
<keyword evidence="3 7" id="KW-0312">Gluconeogenesis</keyword>
<dbReference type="SUPFAM" id="SSF53697">
    <property type="entry name" value="SIS domain"/>
    <property type="match status" value="1"/>
</dbReference>
<dbReference type="EC" id="5.3.1.9" evidence="7"/>
<dbReference type="PROSITE" id="PS51463">
    <property type="entry name" value="P_GLUCOSE_ISOMERASE_3"/>
    <property type="match status" value="1"/>
</dbReference>
<evidence type="ECO:0000313" key="10">
    <source>
        <dbReference type="Proteomes" id="UP001595758"/>
    </source>
</evidence>
<dbReference type="InterPro" id="IPR018189">
    <property type="entry name" value="Phosphoglucose_isomerase_CS"/>
</dbReference>
<feature type="active site" description="Proton donor" evidence="7">
    <location>
        <position position="344"/>
    </location>
</feature>
<feature type="active site" evidence="7">
    <location>
        <position position="375"/>
    </location>
</feature>
<reference evidence="10" key="1">
    <citation type="journal article" date="2019" name="Int. J. Syst. Evol. Microbiol.">
        <title>The Global Catalogue of Microorganisms (GCM) 10K type strain sequencing project: providing services to taxonomists for standard genome sequencing and annotation.</title>
        <authorList>
            <consortium name="The Broad Institute Genomics Platform"/>
            <consortium name="The Broad Institute Genome Sequencing Center for Infectious Disease"/>
            <person name="Wu L."/>
            <person name="Ma J."/>
        </authorList>
    </citation>
    <scope>NUCLEOTIDE SEQUENCE [LARGE SCALE GENOMIC DNA]</scope>
    <source>
        <strain evidence="10">CCUG 59858</strain>
    </source>
</reference>
<dbReference type="PRINTS" id="PR00662">
    <property type="entry name" value="G6PISOMERASE"/>
</dbReference>
<evidence type="ECO:0000256" key="8">
    <source>
        <dbReference type="RuleBase" id="RU000612"/>
    </source>
</evidence>
<evidence type="ECO:0000256" key="2">
    <source>
        <dbReference type="ARBA" id="ARBA00006604"/>
    </source>
</evidence>
<comment type="similarity">
    <text evidence="2 7 8">Belongs to the GPI family.</text>
</comment>
<dbReference type="PANTHER" id="PTHR11469">
    <property type="entry name" value="GLUCOSE-6-PHOSPHATE ISOMERASE"/>
    <property type="match status" value="1"/>
</dbReference>
<evidence type="ECO:0000256" key="7">
    <source>
        <dbReference type="HAMAP-Rule" id="MF_00473"/>
    </source>
</evidence>
<accession>A0ABV8CDB5</accession>
<evidence type="ECO:0000256" key="6">
    <source>
        <dbReference type="ARBA" id="ARBA00029321"/>
    </source>
</evidence>
<dbReference type="InterPro" id="IPR001672">
    <property type="entry name" value="G6P_Isomerase"/>
</dbReference>
<dbReference type="NCBIfam" id="NF001211">
    <property type="entry name" value="PRK00179.1"/>
    <property type="match status" value="1"/>
</dbReference>
<name>A0ABV8CDB5_9GAMM</name>
<comment type="pathway">
    <text evidence="7">Carbohydrate biosynthesis; gluconeogenesis.</text>
</comment>
<dbReference type="EMBL" id="JBHSAB010000001">
    <property type="protein sequence ID" value="MFC3907942.1"/>
    <property type="molecule type" value="Genomic_DNA"/>
</dbReference>
<comment type="caution">
    <text evidence="9">The sequence shown here is derived from an EMBL/GenBank/DDBJ whole genome shotgun (WGS) entry which is preliminary data.</text>
</comment>
<evidence type="ECO:0000313" key="9">
    <source>
        <dbReference type="EMBL" id="MFC3907942.1"/>
    </source>
</evidence>
<dbReference type="PROSITE" id="PS00174">
    <property type="entry name" value="P_GLUCOSE_ISOMERASE_2"/>
    <property type="match status" value="1"/>
</dbReference>
<dbReference type="InterPro" id="IPR035476">
    <property type="entry name" value="SIS_PGI_1"/>
</dbReference>
<dbReference type="RefSeq" id="WP_382340738.1">
    <property type="nucleotide sequence ID" value="NZ_JBHSAB010000001.1"/>
</dbReference>
<comment type="function">
    <text evidence="7">Catalyzes the reversible isomerization of glucose-6-phosphate to fructose-6-phosphate.</text>
</comment>
<dbReference type="Proteomes" id="UP001595758">
    <property type="component" value="Unassembled WGS sequence"/>
</dbReference>
<keyword evidence="5 7" id="KW-0413">Isomerase</keyword>
<evidence type="ECO:0000256" key="3">
    <source>
        <dbReference type="ARBA" id="ARBA00022432"/>
    </source>
</evidence>
<evidence type="ECO:0000256" key="1">
    <source>
        <dbReference type="ARBA" id="ARBA00004926"/>
    </source>
</evidence>
<dbReference type="CDD" id="cd05015">
    <property type="entry name" value="SIS_PGI_1"/>
    <property type="match status" value="1"/>
</dbReference>
<dbReference type="PROSITE" id="PS00765">
    <property type="entry name" value="P_GLUCOSE_ISOMERASE_1"/>
    <property type="match status" value="1"/>
</dbReference>
<organism evidence="9 10">
    <name type="scientific">Legionella dresdenensis</name>
    <dbReference type="NCBI Taxonomy" id="450200"/>
    <lineage>
        <taxon>Bacteria</taxon>
        <taxon>Pseudomonadati</taxon>
        <taxon>Pseudomonadota</taxon>
        <taxon>Gammaproteobacteria</taxon>
        <taxon>Legionellales</taxon>
        <taxon>Legionellaceae</taxon>
        <taxon>Legionella</taxon>
    </lineage>
</organism>
<protein>
    <recommendedName>
        <fullName evidence="7">Glucose-6-phosphate isomerase</fullName>
        <shortName evidence="7">GPI</shortName>
        <ecNumber evidence="7">5.3.1.9</ecNumber>
    </recommendedName>
    <alternativeName>
        <fullName evidence="7">Phosphoglucose isomerase</fullName>
        <shortName evidence="7">PGI</shortName>
    </alternativeName>
    <alternativeName>
        <fullName evidence="7">Phosphohexose isomerase</fullName>
        <shortName evidence="7">PHI</shortName>
    </alternativeName>
</protein>
<sequence length="491" mass="55357">MMQLTELGSWKLLEQHAHKMRVKNFGDPDKSDNTLSFVSHKNIQIDFSYQCANRQTLALLVALANERNLKNKIKQLFHGELVNQSEQKPALHTALRAMDNKPLLVDGKDIMPAIFDTRAKIANIAERMNSGRWIGYSGKAITDIVNIGIGGSDLGPRFCMKALSDLTNINLRYHFISDVDPNAFGKVVKYLNPETTLFIIASKSFTTRETLYNAKKALAWINQPFFVDRHFIAVTANAKKAHETGINNVLPIWDWVGGRYSSCSAINLITAIAIGHEQFMELLAGANSMDHHFYNTEFDCNLPVLLALFGIWNNNFLHIHNLLMLAYAQQLEYFIPFIQQIDMESNGKSVDNSRRSVNYATGPMIWGGLGNQAQHSYFQLLCQGTHRLTVDFITMKSYDQYLINQMCAAKMGVLSQGVYNTEKPDYCIPGNIPLNNIILADCTPFTIGQLIALYEHKIYVQSVIWDINPFDQPGVESAKQHTLLKSASELN</sequence>
<dbReference type="GO" id="GO:0004347">
    <property type="term" value="F:glucose-6-phosphate isomerase activity"/>
    <property type="evidence" value="ECO:0007669"/>
    <property type="project" value="UniProtKB-EC"/>
</dbReference>
<dbReference type="CDD" id="cd05016">
    <property type="entry name" value="SIS_PGI_2"/>
    <property type="match status" value="1"/>
</dbReference>
<comment type="pathway">
    <text evidence="1 7 8">Carbohydrate degradation; glycolysis; D-glyceraldehyde 3-phosphate and glycerone phosphate from D-glucose: step 2/4.</text>
</comment>
<evidence type="ECO:0000256" key="5">
    <source>
        <dbReference type="ARBA" id="ARBA00023235"/>
    </source>
</evidence>
<dbReference type="InterPro" id="IPR035482">
    <property type="entry name" value="SIS_PGI_2"/>
</dbReference>
<evidence type="ECO:0000256" key="4">
    <source>
        <dbReference type="ARBA" id="ARBA00023152"/>
    </source>
</evidence>
<feature type="active site" evidence="7">
    <location>
        <position position="479"/>
    </location>
</feature>
<proteinExistence type="inferred from homology"/>
<keyword evidence="10" id="KW-1185">Reference proteome</keyword>
<dbReference type="Gene3D" id="3.40.50.10490">
    <property type="entry name" value="Glucose-6-phosphate isomerase like protein, domain 1"/>
    <property type="match status" value="2"/>
</dbReference>
<dbReference type="Pfam" id="PF00342">
    <property type="entry name" value="PGI"/>
    <property type="match status" value="1"/>
</dbReference>
<gene>
    <name evidence="7 9" type="primary">pgi</name>
    <name evidence="9" type="ORF">ACFORL_02450</name>
</gene>
<keyword evidence="7" id="KW-0963">Cytoplasm</keyword>